<dbReference type="Proteomes" id="UP001367508">
    <property type="component" value="Unassembled WGS sequence"/>
</dbReference>
<name>A0AAN9KVX5_CANGL</name>
<sequence length="159" mass="17940">MIFTQACKREAFIGTILGWDTNPGAGRNGQTAVLVVDYFLKCIATMSLRRCQDLGGAINTILDHLFGQAKDSTTALAVLHEANKNPILLKSKPPARELWQLPKSYAGPNPKPYSFVALNFQQRSPGFREDIQDRPRDLNLILETLMPPYMNYLRDMWLS</sequence>
<evidence type="ECO:0000313" key="1">
    <source>
        <dbReference type="EMBL" id="KAK7324271.1"/>
    </source>
</evidence>
<reference evidence="1 2" key="1">
    <citation type="submission" date="2024-01" db="EMBL/GenBank/DDBJ databases">
        <title>The genomes of 5 underutilized Papilionoideae crops provide insights into root nodulation and disease resistanc.</title>
        <authorList>
            <person name="Jiang F."/>
        </authorList>
    </citation>
    <scope>NUCLEOTIDE SEQUENCE [LARGE SCALE GENOMIC DNA]</scope>
    <source>
        <strain evidence="1">LVBAO_FW01</strain>
        <tissue evidence="1">Leaves</tissue>
    </source>
</reference>
<proteinExistence type="predicted"/>
<protein>
    <submittedName>
        <fullName evidence="1">Uncharacterized protein</fullName>
    </submittedName>
</protein>
<evidence type="ECO:0000313" key="2">
    <source>
        <dbReference type="Proteomes" id="UP001367508"/>
    </source>
</evidence>
<organism evidence="1 2">
    <name type="scientific">Canavalia gladiata</name>
    <name type="common">Sword bean</name>
    <name type="synonym">Dolichos gladiatus</name>
    <dbReference type="NCBI Taxonomy" id="3824"/>
    <lineage>
        <taxon>Eukaryota</taxon>
        <taxon>Viridiplantae</taxon>
        <taxon>Streptophyta</taxon>
        <taxon>Embryophyta</taxon>
        <taxon>Tracheophyta</taxon>
        <taxon>Spermatophyta</taxon>
        <taxon>Magnoliopsida</taxon>
        <taxon>eudicotyledons</taxon>
        <taxon>Gunneridae</taxon>
        <taxon>Pentapetalae</taxon>
        <taxon>rosids</taxon>
        <taxon>fabids</taxon>
        <taxon>Fabales</taxon>
        <taxon>Fabaceae</taxon>
        <taxon>Papilionoideae</taxon>
        <taxon>50 kb inversion clade</taxon>
        <taxon>NPAAA clade</taxon>
        <taxon>indigoferoid/millettioid clade</taxon>
        <taxon>Phaseoleae</taxon>
        <taxon>Canavalia</taxon>
    </lineage>
</organism>
<keyword evidence="2" id="KW-1185">Reference proteome</keyword>
<gene>
    <name evidence="1" type="ORF">VNO77_27802</name>
</gene>
<dbReference type="AlphaFoldDB" id="A0AAN9KVX5"/>
<comment type="caution">
    <text evidence="1">The sequence shown here is derived from an EMBL/GenBank/DDBJ whole genome shotgun (WGS) entry which is preliminary data.</text>
</comment>
<accession>A0AAN9KVX5</accession>
<dbReference type="EMBL" id="JAYMYQ010000006">
    <property type="protein sequence ID" value="KAK7324271.1"/>
    <property type="molecule type" value="Genomic_DNA"/>
</dbReference>